<keyword evidence="2" id="KW-1185">Reference proteome</keyword>
<sequence>MVYREQIPIDKGIDNSLKLLMEGYQYIPKRRRKFNSDIFETRILGGQRTVCMAGADAAEIFYDNEKFNRHGVAPKRIRETIFGEKSVQTLDGCKHVHRKKLLMKFMSSENLQRIVKIVANEWTHAMVIWQQQDDVVLFEEMKKLLTIAACEWAGFR</sequence>
<dbReference type="EMBL" id="JAWDIQ010000003">
    <property type="protein sequence ID" value="MDY0410287.1"/>
    <property type="molecule type" value="Genomic_DNA"/>
</dbReference>
<comment type="caution">
    <text evidence="1">The sequence shown here is derived from an EMBL/GenBank/DDBJ whole genome shotgun (WGS) entry which is preliminary data.</text>
</comment>
<dbReference type="SUPFAM" id="SSF48264">
    <property type="entry name" value="Cytochrome P450"/>
    <property type="match status" value="1"/>
</dbReference>
<dbReference type="RefSeq" id="WP_320381162.1">
    <property type="nucleotide sequence ID" value="NZ_JAWDIQ010000003.1"/>
</dbReference>
<reference evidence="1 2" key="1">
    <citation type="submission" date="2023-10" db="EMBL/GenBank/DDBJ databases">
        <title>Virgibacillus soli CC-YMP-6 genome.</title>
        <authorList>
            <person name="Miliotis G."/>
            <person name="Sengupta P."/>
            <person name="Hameed A."/>
            <person name="Chuvochina M."/>
            <person name="Mcdonagh F."/>
            <person name="Simpson A.C."/>
            <person name="Singh N.K."/>
            <person name="Rekha P.D."/>
            <person name="Raman K."/>
            <person name="Hugenholtz P."/>
            <person name="Venkateswaran K."/>
        </authorList>
    </citation>
    <scope>NUCLEOTIDE SEQUENCE [LARGE SCALE GENOMIC DNA]</scope>
    <source>
        <strain evidence="1 2">CC-YMP-6</strain>
    </source>
</reference>
<accession>A0ABU5CV86</accession>
<evidence type="ECO:0000313" key="2">
    <source>
        <dbReference type="Proteomes" id="UP001275315"/>
    </source>
</evidence>
<evidence type="ECO:0008006" key="3">
    <source>
        <dbReference type="Google" id="ProtNLM"/>
    </source>
</evidence>
<organism evidence="1 2">
    <name type="scientific">Paracerasibacillus soli</name>
    <dbReference type="NCBI Taxonomy" id="480284"/>
    <lineage>
        <taxon>Bacteria</taxon>
        <taxon>Bacillati</taxon>
        <taxon>Bacillota</taxon>
        <taxon>Bacilli</taxon>
        <taxon>Bacillales</taxon>
        <taxon>Bacillaceae</taxon>
        <taxon>Paracerasibacillus</taxon>
    </lineage>
</organism>
<dbReference type="InterPro" id="IPR036396">
    <property type="entry name" value="Cyt_P450_sf"/>
</dbReference>
<name>A0ABU5CV86_9BACI</name>
<evidence type="ECO:0000313" key="1">
    <source>
        <dbReference type="EMBL" id="MDY0410287.1"/>
    </source>
</evidence>
<dbReference type="Proteomes" id="UP001275315">
    <property type="component" value="Unassembled WGS sequence"/>
</dbReference>
<proteinExistence type="predicted"/>
<dbReference type="Gene3D" id="1.10.630.10">
    <property type="entry name" value="Cytochrome P450"/>
    <property type="match status" value="1"/>
</dbReference>
<protein>
    <recommendedName>
        <fullName evidence="3">Cytochrome P450</fullName>
    </recommendedName>
</protein>
<gene>
    <name evidence="1" type="ORF">RWD45_19230</name>
</gene>